<protein>
    <submittedName>
        <fullName evidence="1">Uncharacterized protein</fullName>
    </submittedName>
</protein>
<evidence type="ECO:0000313" key="1">
    <source>
        <dbReference type="EMBL" id="XDJ14933.1"/>
    </source>
</evidence>
<sequence length="136" mass="15559">MLFSKIHADLKRALPHHHVRRVRGDGIMTFTFEPREGSRPIYYSATEYRGSVVLRNLNTGIAKSYRTQDKENLLCMLRTVQQRQLKNKSNGSGHGSVNTVRNFFSWHELFTTMVGPVKQVMRATGWVAASSVTKYT</sequence>
<reference evidence="1" key="1">
    <citation type="submission" date="2024-07" db="EMBL/GenBank/DDBJ databases">
        <authorList>
            <person name="Bringhurst R.M."/>
            <person name="Homer T.E."/>
        </authorList>
    </citation>
    <scope>NUCLEOTIDE SEQUENCE</scope>
</reference>
<accession>A0AB39CDD9</accession>
<proteinExistence type="predicted"/>
<dbReference type="EMBL" id="PQ015379">
    <property type="protein sequence ID" value="XDJ14933.1"/>
    <property type="molecule type" value="Genomic_DNA"/>
</dbReference>
<name>A0AB39CDD9_9VIRU</name>
<organism evidence="1">
    <name type="scientific">Pseudomonas phage HRDY3</name>
    <dbReference type="NCBI Taxonomy" id="3236930"/>
    <lineage>
        <taxon>Viruses</taxon>
    </lineage>
</organism>